<name>A0ABU5ZC20_9FLAO</name>
<keyword evidence="2" id="KW-1185">Reference proteome</keyword>
<evidence type="ECO:0000313" key="1">
    <source>
        <dbReference type="EMBL" id="MEB3075878.1"/>
    </source>
</evidence>
<dbReference type="EMBL" id="JAYKBW010000013">
    <property type="protein sequence ID" value="MEB3075878.1"/>
    <property type="molecule type" value="Genomic_DNA"/>
</dbReference>
<accession>A0ABU5ZC20</accession>
<sequence length="67" mass="7880">MQELLKAVAYFQLPDIVTITQTITDTQRKNALRQLSEMDPYNISRSRGIRALSYPSWRELVARAYYK</sequence>
<dbReference type="RefSeq" id="WP_323983994.1">
    <property type="nucleotide sequence ID" value="NZ_JAYKBW010000013.1"/>
</dbReference>
<organism evidence="1 2">
    <name type="scientific">Capnocytophaga gingivalis</name>
    <dbReference type="NCBI Taxonomy" id="1017"/>
    <lineage>
        <taxon>Bacteria</taxon>
        <taxon>Pseudomonadati</taxon>
        <taxon>Bacteroidota</taxon>
        <taxon>Flavobacteriia</taxon>
        <taxon>Flavobacteriales</taxon>
        <taxon>Flavobacteriaceae</taxon>
        <taxon>Capnocytophaga</taxon>
    </lineage>
</organism>
<evidence type="ECO:0000313" key="2">
    <source>
        <dbReference type="Proteomes" id="UP001311730"/>
    </source>
</evidence>
<reference evidence="1 2" key="1">
    <citation type="submission" date="2023-12" db="EMBL/GenBank/DDBJ databases">
        <title>Genomic sequences of Capnocytophaga and Parvimonas strains.</title>
        <authorList>
            <person name="Watt R.M."/>
            <person name="Wang M."/>
            <person name="Yang T."/>
            <person name="Tong W.M."/>
        </authorList>
    </citation>
    <scope>NUCLEOTIDE SEQUENCE [LARGE SCALE GENOMIC DNA]</scope>
    <source>
        <strain evidence="1 2">CCUG 13096</strain>
    </source>
</reference>
<comment type="caution">
    <text evidence="1">The sequence shown here is derived from an EMBL/GenBank/DDBJ whole genome shotgun (WGS) entry which is preliminary data.</text>
</comment>
<protein>
    <submittedName>
        <fullName evidence="1">Uncharacterized protein</fullName>
    </submittedName>
</protein>
<dbReference type="Proteomes" id="UP001311730">
    <property type="component" value="Unassembled WGS sequence"/>
</dbReference>
<proteinExistence type="predicted"/>
<gene>
    <name evidence="1" type="ORF">VJJ08_11330</name>
</gene>